<protein>
    <recommendedName>
        <fullName evidence="1">protein-ribulosamine 3-kinase</fullName>
        <ecNumber evidence="1">2.7.1.172</ecNumber>
    </recommendedName>
</protein>
<dbReference type="AlphaFoldDB" id="A0A6A6VRC8"/>
<evidence type="ECO:0000256" key="2">
    <source>
        <dbReference type="ARBA" id="ARBA00048655"/>
    </source>
</evidence>
<name>A0A6A6VRC8_9PLEO</name>
<dbReference type="InterPro" id="IPR016477">
    <property type="entry name" value="Fructo-/Ketosamine-3-kinase"/>
</dbReference>
<evidence type="ECO:0000256" key="1">
    <source>
        <dbReference type="ARBA" id="ARBA00011961"/>
    </source>
</evidence>
<evidence type="ECO:0000313" key="3">
    <source>
        <dbReference type="EMBL" id="KAF2751821.1"/>
    </source>
</evidence>
<proteinExistence type="predicted"/>
<dbReference type="EMBL" id="MU006561">
    <property type="protein sequence ID" value="KAF2751821.1"/>
    <property type="molecule type" value="Genomic_DNA"/>
</dbReference>
<sequence>MVDATIWDQEITVPETVITYVDDNVVQKLPGGSTIKSISPHGASYWTRTARIQTLDAEGKDVSYFLKYHIQVSQGDVGKGMAMPNLAPRPIGWGVYAQEPDVYFFLCAFRDMTGDIPDPSSFPRMLAVMHKNGVSPTGKFGFPVTTYHGRFPQDTTKCDTWEESFSRSMSRFFELEEESQGFDEEMAQLRKALMEKVIPRLLRPMETEGRKIIPSLVHGDLWDGNASVDAATGLPIIFDACSSYAHHEYELAPWRPTRHKIGKPYVTEYVKHFPISEPAEDFDDRNALYCVRFNLCSSALYPGNLRFRNIVKEEMKNLIEKFPAGYEGNLT</sequence>
<keyword evidence="4" id="KW-1185">Reference proteome</keyword>
<dbReference type="EC" id="2.7.1.172" evidence="1"/>
<organism evidence="3 4">
    <name type="scientific">Sporormia fimetaria CBS 119925</name>
    <dbReference type="NCBI Taxonomy" id="1340428"/>
    <lineage>
        <taxon>Eukaryota</taxon>
        <taxon>Fungi</taxon>
        <taxon>Dikarya</taxon>
        <taxon>Ascomycota</taxon>
        <taxon>Pezizomycotina</taxon>
        <taxon>Dothideomycetes</taxon>
        <taxon>Pleosporomycetidae</taxon>
        <taxon>Pleosporales</taxon>
        <taxon>Sporormiaceae</taxon>
        <taxon>Sporormia</taxon>
    </lineage>
</organism>
<dbReference type="OrthoDB" id="5772781at2759"/>
<dbReference type="PANTHER" id="PTHR12149:SF8">
    <property type="entry name" value="PROTEIN-RIBULOSAMINE 3-KINASE"/>
    <property type="match status" value="1"/>
</dbReference>
<gene>
    <name evidence="3" type="ORF">M011DRAFT_516270</name>
</gene>
<reference evidence="3" key="1">
    <citation type="journal article" date="2020" name="Stud. Mycol.">
        <title>101 Dothideomycetes genomes: a test case for predicting lifestyles and emergence of pathogens.</title>
        <authorList>
            <person name="Haridas S."/>
            <person name="Albert R."/>
            <person name="Binder M."/>
            <person name="Bloem J."/>
            <person name="Labutti K."/>
            <person name="Salamov A."/>
            <person name="Andreopoulos B."/>
            <person name="Baker S."/>
            <person name="Barry K."/>
            <person name="Bills G."/>
            <person name="Bluhm B."/>
            <person name="Cannon C."/>
            <person name="Castanera R."/>
            <person name="Culley D."/>
            <person name="Daum C."/>
            <person name="Ezra D."/>
            <person name="Gonzalez J."/>
            <person name="Henrissat B."/>
            <person name="Kuo A."/>
            <person name="Liang C."/>
            <person name="Lipzen A."/>
            <person name="Lutzoni F."/>
            <person name="Magnuson J."/>
            <person name="Mondo S."/>
            <person name="Nolan M."/>
            <person name="Ohm R."/>
            <person name="Pangilinan J."/>
            <person name="Park H.-J."/>
            <person name="Ramirez L."/>
            <person name="Alfaro M."/>
            <person name="Sun H."/>
            <person name="Tritt A."/>
            <person name="Yoshinaga Y."/>
            <person name="Zwiers L.-H."/>
            <person name="Turgeon B."/>
            <person name="Goodwin S."/>
            <person name="Spatafora J."/>
            <person name="Crous P."/>
            <person name="Grigoriev I."/>
        </authorList>
    </citation>
    <scope>NUCLEOTIDE SEQUENCE</scope>
    <source>
        <strain evidence="3">CBS 119925</strain>
    </source>
</reference>
<dbReference type="PANTHER" id="PTHR12149">
    <property type="entry name" value="FRUCTOSAMINE 3 KINASE-RELATED PROTEIN"/>
    <property type="match status" value="1"/>
</dbReference>
<dbReference type="InterPro" id="IPR011009">
    <property type="entry name" value="Kinase-like_dom_sf"/>
</dbReference>
<dbReference type="Gene3D" id="3.90.1200.10">
    <property type="match status" value="1"/>
</dbReference>
<dbReference type="Pfam" id="PF03881">
    <property type="entry name" value="Fructosamin_kin"/>
    <property type="match status" value="1"/>
</dbReference>
<accession>A0A6A6VRC8</accession>
<dbReference type="SUPFAM" id="SSF56112">
    <property type="entry name" value="Protein kinase-like (PK-like)"/>
    <property type="match status" value="1"/>
</dbReference>
<evidence type="ECO:0000313" key="4">
    <source>
        <dbReference type="Proteomes" id="UP000799440"/>
    </source>
</evidence>
<dbReference type="GO" id="GO:0102193">
    <property type="term" value="F:protein-ribulosamine 3-kinase activity"/>
    <property type="evidence" value="ECO:0007669"/>
    <property type="project" value="UniProtKB-EC"/>
</dbReference>
<comment type="catalytic activity">
    <reaction evidence="2">
        <text>N(6)-D-ribulosyl-L-lysyl-[protein] + ATP = N(6)-(3-O-phospho-D-ribulosyl)-L-lysyl-[protein] + ADP + H(+)</text>
        <dbReference type="Rhea" id="RHEA:48432"/>
        <dbReference type="Rhea" id="RHEA-COMP:12103"/>
        <dbReference type="Rhea" id="RHEA-COMP:12104"/>
        <dbReference type="ChEBI" id="CHEBI:15378"/>
        <dbReference type="ChEBI" id="CHEBI:30616"/>
        <dbReference type="ChEBI" id="CHEBI:90418"/>
        <dbReference type="ChEBI" id="CHEBI:90420"/>
        <dbReference type="ChEBI" id="CHEBI:456216"/>
        <dbReference type="EC" id="2.7.1.172"/>
    </reaction>
    <physiologicalReaction direction="left-to-right" evidence="2">
        <dbReference type="Rhea" id="RHEA:48433"/>
    </physiologicalReaction>
</comment>
<dbReference type="Proteomes" id="UP000799440">
    <property type="component" value="Unassembled WGS sequence"/>
</dbReference>